<dbReference type="OrthoDB" id="442692at2759"/>
<dbReference type="GO" id="GO:0003341">
    <property type="term" value="P:cilium movement"/>
    <property type="evidence" value="ECO:0007669"/>
    <property type="project" value="TreeGrafter"/>
</dbReference>
<accession>A0A3L8S543</accession>
<keyword evidence="3" id="KW-0963">Cytoplasm</keyword>
<sequence>MPKEQKSPNMSHQIMERLMGHSHVVGLTPSAFQKEMSLSTKQMLARAKKLSLPLIVQPQDKCETSHHELSAADPEQSSFQPCPPEVVFQNYTPGEVCEVPVVLRNRDMVPHVMKVTLESSPYFQLVGPNDVCHKVPPGLSTTVRILFSPGQNKDYFHQLLCTTEREGFIVPIRAIGARAILDFPDQLDFSKCPVKYSTQKTLLVRNVGNRTAHYQLSTQSPFSVIPATGALGVGDTMEVTVGFQPLKTGDCSASLVVHYDTGEDTHTGLHGRAVDAHIRLDRCSVSFEQTYISLSNLTAVRIHNMSDITARFQWKAVESGQEEDQLELRMYQQQKEKLYDFLKEWGVDSTHREHFALLTRSLQNEMAKVREDPMLFSDGIFSLEPKEGEIRPNYWAEISVFFKPQEARVYERAVYCDISGCENRLPLFLTGEGLGPRLHSYFEELNIGDVSIRVTHRYKAVLLNKGPIEGPFSLIPPRTTMGSFFTFLPQKGIVAPHGLQVILISFCPTMLGEFEEQFCFHVHKSPKPVTLTIRGSVMGPTFHFDVPALHFGDVSFGFPCTLKCRLSNTSLVPMVFNLRIPGDGLGEPSVDVSADIPDPSSHVWKKEARGPTRPREFTISPYSGTVHALGSQDIKVTLCSNTVGEYELELVLDVDDVGRRALALPLRARCVVPPLRVLDPVVSFGRCCLKVPYVKKLTLVNDSDFPGCYCLLPQERSLEAPAWFCSSMAMGIIKAHRSKQILIALLARLSGEFDITAKLAVFGRGGSPLEIHLKCTGQGPIVYVHPREINFGSIPVLKDCSKTVCLANQSDIPASFQAKMNISAIRPLQRKAVSFVEVTQGDKPQGGSCSCSSSRRSIREGDVAWG</sequence>
<evidence type="ECO:0000259" key="6">
    <source>
        <dbReference type="Pfam" id="PF22544"/>
    </source>
</evidence>
<proteinExistence type="predicted"/>
<dbReference type="PANTHER" id="PTHR23053:SF0">
    <property type="entry name" value="HYDROCEPHALUS-INDUCING PROTEIN HOMOLOG"/>
    <property type="match status" value="1"/>
</dbReference>
<comment type="caution">
    <text evidence="7">The sequence shown here is derived from an EMBL/GenBank/DDBJ whole genome shotgun (WGS) entry which is preliminary data.</text>
</comment>
<dbReference type="GO" id="GO:0005930">
    <property type="term" value="C:axoneme"/>
    <property type="evidence" value="ECO:0007669"/>
    <property type="project" value="TreeGrafter"/>
</dbReference>
<gene>
    <name evidence="7" type="ORF">DV515_00011824</name>
</gene>
<dbReference type="PANTHER" id="PTHR23053">
    <property type="entry name" value="DLEC1 DELETED IN LUNG AND ESOPHAGEAL CANCER 1"/>
    <property type="match status" value="1"/>
</dbReference>
<evidence type="ECO:0000256" key="3">
    <source>
        <dbReference type="ARBA" id="ARBA00022490"/>
    </source>
</evidence>
<feature type="domain" description="HYDIN/VesB/CFA65-like Ig-like" evidence="6">
    <location>
        <begin position="179"/>
        <end position="271"/>
    </location>
</feature>
<dbReference type="Proteomes" id="UP000276834">
    <property type="component" value="Unassembled WGS sequence"/>
</dbReference>
<evidence type="ECO:0000256" key="4">
    <source>
        <dbReference type="ARBA" id="ARBA00023069"/>
    </source>
</evidence>
<feature type="domain" description="HYDIN/VesB/CFA65-like Ig-like" evidence="6">
    <location>
        <begin position="437"/>
        <end position="535"/>
    </location>
</feature>
<reference evidence="7 8" key="1">
    <citation type="journal article" date="2018" name="Proc. R. Soc. B">
        <title>A non-coding region near Follistatin controls head colour polymorphism in the Gouldian finch.</title>
        <authorList>
            <person name="Toomey M.B."/>
            <person name="Marques C.I."/>
            <person name="Andrade P."/>
            <person name="Araujo P.M."/>
            <person name="Sabatino S."/>
            <person name="Gazda M.A."/>
            <person name="Afonso S."/>
            <person name="Lopes R.J."/>
            <person name="Corbo J.C."/>
            <person name="Carneiro M."/>
        </authorList>
    </citation>
    <scope>NUCLEOTIDE SEQUENCE [LARGE SCALE GENOMIC DNA]</scope>
    <source>
        <strain evidence="7">Red01</strain>
        <tissue evidence="7">Muscle</tissue>
    </source>
</reference>
<keyword evidence="5" id="KW-0966">Cell projection</keyword>
<dbReference type="InterPro" id="IPR013783">
    <property type="entry name" value="Ig-like_fold"/>
</dbReference>
<dbReference type="EMBL" id="QUSF01000059">
    <property type="protein sequence ID" value="RLV97374.1"/>
    <property type="molecule type" value="Genomic_DNA"/>
</dbReference>
<evidence type="ECO:0000313" key="8">
    <source>
        <dbReference type="Proteomes" id="UP000276834"/>
    </source>
</evidence>
<evidence type="ECO:0000256" key="1">
    <source>
        <dbReference type="ARBA" id="ARBA00004138"/>
    </source>
</evidence>
<protein>
    <recommendedName>
        <fullName evidence="6">HYDIN/VesB/CFA65-like Ig-like domain-containing protein</fullName>
    </recommendedName>
</protein>
<keyword evidence="4" id="KW-0969">Cilium</keyword>
<name>A0A3L8S543_CHLGU</name>
<dbReference type="Pfam" id="PF22544">
    <property type="entry name" value="HYDIN_VesB_CFA65-like_Ig"/>
    <property type="match status" value="2"/>
</dbReference>
<comment type="subcellular location">
    <subcellularLocation>
        <location evidence="1">Cell projection</location>
        <location evidence="1">Cilium</location>
    </subcellularLocation>
    <subcellularLocation>
        <location evidence="2">Cytoplasm</location>
    </subcellularLocation>
</comment>
<keyword evidence="8" id="KW-1185">Reference proteome</keyword>
<dbReference type="InterPro" id="IPR053879">
    <property type="entry name" value="HYDIN_VesB_CFA65-like_Ig"/>
</dbReference>
<dbReference type="AlphaFoldDB" id="A0A3L8S543"/>
<organism evidence="7 8">
    <name type="scientific">Chloebia gouldiae</name>
    <name type="common">Gouldian finch</name>
    <name type="synonym">Erythrura gouldiae</name>
    <dbReference type="NCBI Taxonomy" id="44316"/>
    <lineage>
        <taxon>Eukaryota</taxon>
        <taxon>Metazoa</taxon>
        <taxon>Chordata</taxon>
        <taxon>Craniata</taxon>
        <taxon>Vertebrata</taxon>
        <taxon>Euteleostomi</taxon>
        <taxon>Archelosauria</taxon>
        <taxon>Archosauria</taxon>
        <taxon>Dinosauria</taxon>
        <taxon>Saurischia</taxon>
        <taxon>Theropoda</taxon>
        <taxon>Coelurosauria</taxon>
        <taxon>Aves</taxon>
        <taxon>Neognathae</taxon>
        <taxon>Neoaves</taxon>
        <taxon>Telluraves</taxon>
        <taxon>Australaves</taxon>
        <taxon>Passeriformes</taxon>
        <taxon>Passeroidea</taxon>
        <taxon>Passeridae</taxon>
        <taxon>Chloebia</taxon>
    </lineage>
</organism>
<evidence type="ECO:0000256" key="5">
    <source>
        <dbReference type="ARBA" id="ARBA00023273"/>
    </source>
</evidence>
<evidence type="ECO:0000313" key="7">
    <source>
        <dbReference type="EMBL" id="RLV97374.1"/>
    </source>
</evidence>
<evidence type="ECO:0000256" key="2">
    <source>
        <dbReference type="ARBA" id="ARBA00004496"/>
    </source>
</evidence>
<dbReference type="Gene3D" id="2.60.40.10">
    <property type="entry name" value="Immunoglobulins"/>
    <property type="match status" value="7"/>
</dbReference>
<dbReference type="InterPro" id="IPR033305">
    <property type="entry name" value="Hydin-like"/>
</dbReference>
<dbReference type="GO" id="GO:1904158">
    <property type="term" value="P:axonemal central apparatus assembly"/>
    <property type="evidence" value="ECO:0007669"/>
    <property type="project" value="TreeGrafter"/>
</dbReference>
<dbReference type="STRING" id="44316.ENSEGOP00005023052"/>